<dbReference type="EMBL" id="OZ019900">
    <property type="protein sequence ID" value="CAK9233997.1"/>
    <property type="molecule type" value="Genomic_DNA"/>
</dbReference>
<evidence type="ECO:0000313" key="2">
    <source>
        <dbReference type="EMBL" id="CAK9233997.1"/>
    </source>
</evidence>
<evidence type="ECO:0000256" key="1">
    <source>
        <dbReference type="SAM" id="SignalP"/>
    </source>
</evidence>
<dbReference type="Proteomes" id="UP001497512">
    <property type="component" value="Chromosome 8"/>
</dbReference>
<feature type="chain" id="PRO_5045630383" evidence="1">
    <location>
        <begin position="23"/>
        <end position="77"/>
    </location>
</feature>
<accession>A0ABP0UZA3</accession>
<sequence length="77" mass="8459">MSGVGVPLQEVMLVLRVALLCSSDLPADHPTMRDVQMLSNVKPKTKGSSLAESHELMMAPDLLKKKNDNLQLVCEQK</sequence>
<gene>
    <name evidence="2" type="ORF">CSSPTR1EN2_LOCUS21910</name>
</gene>
<name>A0ABP0UZA3_9BRYO</name>
<evidence type="ECO:0000313" key="3">
    <source>
        <dbReference type="Proteomes" id="UP001497512"/>
    </source>
</evidence>
<organism evidence="2 3">
    <name type="scientific">Sphagnum troendelagicum</name>
    <dbReference type="NCBI Taxonomy" id="128251"/>
    <lineage>
        <taxon>Eukaryota</taxon>
        <taxon>Viridiplantae</taxon>
        <taxon>Streptophyta</taxon>
        <taxon>Embryophyta</taxon>
        <taxon>Bryophyta</taxon>
        <taxon>Sphagnophytina</taxon>
        <taxon>Sphagnopsida</taxon>
        <taxon>Sphagnales</taxon>
        <taxon>Sphagnaceae</taxon>
        <taxon>Sphagnum</taxon>
    </lineage>
</organism>
<keyword evidence="1" id="KW-0732">Signal</keyword>
<protein>
    <submittedName>
        <fullName evidence="2">Uncharacterized protein</fullName>
    </submittedName>
</protein>
<reference evidence="2" key="1">
    <citation type="submission" date="2024-02" db="EMBL/GenBank/DDBJ databases">
        <authorList>
            <consortium name="ELIXIR-Norway"/>
            <consortium name="Elixir Norway"/>
        </authorList>
    </citation>
    <scope>NUCLEOTIDE SEQUENCE</scope>
</reference>
<feature type="signal peptide" evidence="1">
    <location>
        <begin position="1"/>
        <end position="22"/>
    </location>
</feature>
<keyword evidence="3" id="KW-1185">Reference proteome</keyword>
<proteinExistence type="predicted"/>